<dbReference type="EMBL" id="JANBQD010000002">
    <property type="protein sequence ID" value="KAJ1996081.1"/>
    <property type="molecule type" value="Genomic_DNA"/>
</dbReference>
<evidence type="ECO:0000313" key="2">
    <source>
        <dbReference type="Proteomes" id="UP001151295"/>
    </source>
</evidence>
<evidence type="ECO:0000313" key="1">
    <source>
        <dbReference type="EMBL" id="KAJ1996081.1"/>
    </source>
</evidence>
<proteinExistence type="predicted"/>
<name>A0ABQ8PVH4_9FUNG</name>
<protein>
    <submittedName>
        <fullName evidence="1">Uncharacterized protein</fullName>
    </submittedName>
</protein>
<accession>A0ABQ8PVH4</accession>
<organism evidence="1 2">
    <name type="scientific">Coemansia umbellata</name>
    <dbReference type="NCBI Taxonomy" id="1424467"/>
    <lineage>
        <taxon>Eukaryota</taxon>
        <taxon>Fungi</taxon>
        <taxon>Fungi incertae sedis</taxon>
        <taxon>Zoopagomycota</taxon>
        <taxon>Kickxellomycotina</taxon>
        <taxon>Kickxellomycetes</taxon>
        <taxon>Kickxellales</taxon>
        <taxon>Kickxellaceae</taxon>
        <taxon>Coemansia</taxon>
    </lineage>
</organism>
<sequence>MARVATQPIMQHLVQQHPPAQRLAHPLEAQQTAAPQYPVMPPRRTPYARNVQPQQRQRAQAQHASQVPLLLPQLHTQPVQVARPPTSLATNMPSPVPSIMPWAPTSPLKRRRPAAKALWSVEENIQFFRTIAEYIHVGPDGMHPLIMHLNPQELAQIEMCESSPNNKMTDQDIATVLGRGGHKSAARNSGELFRVLRHVQQASGNHSIREVNVKLRSIRSRIISWFMTIFVDGDHAVRRSSCYLNAILYNLLASPHCPVMNMDPLQSAKLRIPDPKTDASLWLQSMFWLRPKPMYEFVYKCAVRVTRSHAENTKAKRRTALQNHLANEEEPRVWVVFEYLKLLVNSLYNNKPEETVETVGAAESCFFASTDPKKQPLEYRKRVKGLSTRNPVAKMAMSTLCQAPEDKIELIERNIIRTLIGYRVKLIAAVGGVIRSTNNMLDIKYHLYRLWTCVAWFADTTEMLAKNKFDEFVVVDGFADSFDESTVEPQIRASLTREPATNIAEQIAKAVNSSGEVPVWLTVTMNSEGGQCLALLVCSRGATEKIPFHRRFTDQELSPIINNMLTQGGAPTINNNPVNSISGLEPWPSSHNTLMSHGICKRVTVKTKASILAVNSSYTHTTDILQPWCEPRVMSSVAFALQLKYAAVNSKGYAPSFIQLTKEDCPLKHVGATQGSARQK</sequence>
<gene>
    <name evidence="1" type="ORF">EDC05_000449</name>
</gene>
<dbReference type="Proteomes" id="UP001151295">
    <property type="component" value="Unassembled WGS sequence"/>
</dbReference>
<comment type="caution">
    <text evidence="1">The sequence shown here is derived from an EMBL/GenBank/DDBJ whole genome shotgun (WGS) entry which is preliminary data.</text>
</comment>
<reference evidence="1" key="1">
    <citation type="submission" date="2022-07" db="EMBL/GenBank/DDBJ databases">
        <title>Phylogenomic reconstructions and comparative analyses of Kickxellomycotina fungi.</title>
        <authorList>
            <person name="Reynolds N.K."/>
            <person name="Stajich J.E."/>
            <person name="Barry K."/>
            <person name="Grigoriev I.V."/>
            <person name="Crous P."/>
            <person name="Smith M.E."/>
        </authorList>
    </citation>
    <scope>NUCLEOTIDE SEQUENCE</scope>
    <source>
        <strain evidence="1">BCRC 34882</strain>
    </source>
</reference>
<keyword evidence="2" id="KW-1185">Reference proteome</keyword>